<name>A0A6P8R2T8_GEOSA</name>
<protein>
    <submittedName>
        <fullName evidence="3">Protein TESPA1 isoform X1</fullName>
    </submittedName>
</protein>
<dbReference type="InterPro" id="IPR043444">
    <property type="entry name" value="TESPA1-like"/>
</dbReference>
<dbReference type="CTD" id="9840"/>
<dbReference type="Proteomes" id="UP000515159">
    <property type="component" value="Chromosome 3"/>
</dbReference>
<dbReference type="KEGG" id="gsh:117357582"/>
<evidence type="ECO:0000259" key="1">
    <source>
        <dbReference type="SMART" id="SM01257"/>
    </source>
</evidence>
<dbReference type="Pfam" id="PF14722">
    <property type="entry name" value="KRAP_IP3R_bind"/>
    <property type="match status" value="1"/>
</dbReference>
<dbReference type="PANTHER" id="PTHR17469">
    <property type="entry name" value="SPERM SPECIFIC ANTIGEN 2-RELATED"/>
    <property type="match status" value="1"/>
</dbReference>
<proteinExistence type="predicted"/>
<evidence type="ECO:0000313" key="2">
    <source>
        <dbReference type="Proteomes" id="UP000515159"/>
    </source>
</evidence>
<reference evidence="3" key="1">
    <citation type="submission" date="2025-08" db="UniProtKB">
        <authorList>
            <consortium name="RefSeq"/>
        </authorList>
    </citation>
    <scope>IDENTIFICATION</scope>
</reference>
<dbReference type="AlphaFoldDB" id="A0A6P8R2T8"/>
<evidence type="ECO:0000313" key="3">
    <source>
        <dbReference type="RefSeq" id="XP_033794273.1"/>
    </source>
</evidence>
<dbReference type="RefSeq" id="XP_033794273.1">
    <property type="nucleotide sequence ID" value="XM_033938382.1"/>
</dbReference>
<accession>A0A6P8R2T8</accession>
<dbReference type="GO" id="GO:0005102">
    <property type="term" value="F:signaling receptor binding"/>
    <property type="evidence" value="ECO:0007669"/>
    <property type="project" value="InterPro"/>
</dbReference>
<feature type="domain" description="ITPR-interacting" evidence="1">
    <location>
        <begin position="127"/>
        <end position="289"/>
    </location>
</feature>
<gene>
    <name evidence="3" type="primary">TESPA1</name>
</gene>
<dbReference type="GeneID" id="117357582"/>
<dbReference type="SMART" id="SM01257">
    <property type="entry name" value="KRAP_IP3R_bind"/>
    <property type="match status" value="1"/>
</dbReference>
<dbReference type="InterPro" id="IPR029325">
    <property type="entry name" value="ITPR-bd"/>
</dbReference>
<dbReference type="FunCoup" id="A0A6P8R2T8">
    <property type="interactions" value="320"/>
</dbReference>
<dbReference type="InParanoid" id="A0A6P8R2T8"/>
<dbReference type="PANTHER" id="PTHR17469:SF1">
    <property type="entry name" value="PROTEIN TESPA1"/>
    <property type="match status" value="1"/>
</dbReference>
<sequence length="539" mass="60547">MESPSVLGSFSWQRRRAWAQRTRHWHTTVDEAEAAATAMQNTLQTQQQQLDEAFLDGNSTSKIYNWLQDCRLFSEMLPEESCMPSTSGTSSDGNSFEDDMNLGAEARVLLGNDKTDMRPLLANSDPTFPKLSQSFVSSNVSSKMNRTCSSVTEILDKCQEDAEVILYNLGFACEEPQIMTKIPTRFFQTPSQVKGINFRVFLEAQVHRIELEDPCLTLASRFKQVEALATTANVLCCLYSYVSKTPVQKIAPSYSFRDHSSTPSVMIPRMKEEPVSPMDRLRNVVDRMCLYTSQRDRKSLCKVAQESPTKLSSLEEVVQEVLVMVREDKLWCQGRDLKDVGAMVKFSSASENACSSQQVHLPQQDSPAVSQGFPTRFLPKDAAVMSDTPRRICLPHQHQAMEGFRTEPGLRIYVPRNTMEVGKSLPAVVTQDNSTECPCLQVDSNDSLTNSDKTLTKGKSQSSQVNSQMIYSALHCPMRNGITQSFDDSPALCSLDEALPLTQRILFRDSSFEMEEIQSNEDEEIKISNRRVPNNTAIK</sequence>
<dbReference type="OrthoDB" id="6088188at2759"/>
<organism evidence="2 3">
    <name type="scientific">Geotrypetes seraphini</name>
    <name type="common">Gaboon caecilian</name>
    <name type="synonym">Caecilia seraphini</name>
    <dbReference type="NCBI Taxonomy" id="260995"/>
    <lineage>
        <taxon>Eukaryota</taxon>
        <taxon>Metazoa</taxon>
        <taxon>Chordata</taxon>
        <taxon>Craniata</taxon>
        <taxon>Vertebrata</taxon>
        <taxon>Euteleostomi</taxon>
        <taxon>Amphibia</taxon>
        <taxon>Gymnophiona</taxon>
        <taxon>Geotrypetes</taxon>
    </lineage>
</organism>
<keyword evidence="2" id="KW-1185">Reference proteome</keyword>